<dbReference type="InterPro" id="IPR036867">
    <property type="entry name" value="R3H_dom_sf"/>
</dbReference>
<dbReference type="PROSITE" id="PS51061">
    <property type="entry name" value="R3H"/>
    <property type="match status" value="1"/>
</dbReference>
<dbReference type="AlphaFoldDB" id="A0A1F4URX4"/>
<dbReference type="SMART" id="SM00393">
    <property type="entry name" value="R3H"/>
    <property type="match status" value="1"/>
</dbReference>
<evidence type="ECO:0000313" key="3">
    <source>
        <dbReference type="Proteomes" id="UP000176444"/>
    </source>
</evidence>
<dbReference type="EMBL" id="MEUX01000011">
    <property type="protein sequence ID" value="OGC47727.1"/>
    <property type="molecule type" value="Genomic_DNA"/>
</dbReference>
<reference evidence="2 3" key="1">
    <citation type="journal article" date="2016" name="Nat. Commun.">
        <title>Thousands of microbial genomes shed light on interconnected biogeochemical processes in an aquifer system.</title>
        <authorList>
            <person name="Anantharaman K."/>
            <person name="Brown C.T."/>
            <person name="Hug L.A."/>
            <person name="Sharon I."/>
            <person name="Castelle C.J."/>
            <person name="Probst A.J."/>
            <person name="Thomas B.C."/>
            <person name="Singh A."/>
            <person name="Wilkins M.J."/>
            <person name="Karaoz U."/>
            <person name="Brodie E.L."/>
            <person name="Williams K.H."/>
            <person name="Hubbard S.S."/>
            <person name="Banfield J.F."/>
        </authorList>
    </citation>
    <scope>NUCLEOTIDE SEQUENCE [LARGE SCALE GENOMIC DNA]</scope>
</reference>
<dbReference type="PANTHER" id="PTHR35800">
    <property type="entry name" value="PROTEIN JAG"/>
    <property type="match status" value="1"/>
</dbReference>
<dbReference type="Gene3D" id="3.30.300.20">
    <property type="match status" value="1"/>
</dbReference>
<accession>A0A1F4URX4</accession>
<gene>
    <name evidence="2" type="ORF">A2713_00985</name>
</gene>
<dbReference type="CDD" id="cd02644">
    <property type="entry name" value="R3H_jag"/>
    <property type="match status" value="1"/>
</dbReference>
<dbReference type="SUPFAM" id="SSF82708">
    <property type="entry name" value="R3H domain"/>
    <property type="match status" value="1"/>
</dbReference>
<feature type="domain" description="R3H" evidence="1">
    <location>
        <begin position="87"/>
        <end position="153"/>
    </location>
</feature>
<protein>
    <recommendedName>
        <fullName evidence="1">R3H domain-containing protein</fullName>
    </recommendedName>
</protein>
<dbReference type="InterPro" id="IPR039247">
    <property type="entry name" value="KhpB"/>
</dbReference>
<comment type="caution">
    <text evidence="2">The sequence shown here is derived from an EMBL/GenBank/DDBJ whole genome shotgun (WGS) entry which is preliminary data.</text>
</comment>
<evidence type="ECO:0000259" key="1">
    <source>
        <dbReference type="PROSITE" id="PS51061"/>
    </source>
</evidence>
<organism evidence="2 3">
    <name type="scientific">candidate division WWE3 bacterium RIFCSPHIGHO2_01_FULL_35_17</name>
    <dbReference type="NCBI Taxonomy" id="1802614"/>
    <lineage>
        <taxon>Bacteria</taxon>
        <taxon>Katanobacteria</taxon>
    </lineage>
</organism>
<dbReference type="Pfam" id="PF01424">
    <property type="entry name" value="R3H"/>
    <property type="match status" value="1"/>
</dbReference>
<dbReference type="CDD" id="cd02414">
    <property type="entry name" value="KH-II_Jag"/>
    <property type="match status" value="1"/>
</dbReference>
<dbReference type="InterPro" id="IPR038008">
    <property type="entry name" value="Jag_KH"/>
</dbReference>
<dbReference type="GO" id="GO:0003723">
    <property type="term" value="F:RNA binding"/>
    <property type="evidence" value="ECO:0007669"/>
    <property type="project" value="InterPro"/>
</dbReference>
<dbReference type="InterPro" id="IPR034079">
    <property type="entry name" value="R3H_KhpB"/>
</dbReference>
<dbReference type="Pfam" id="PF13083">
    <property type="entry name" value="KH_KhpA-B"/>
    <property type="match status" value="1"/>
</dbReference>
<dbReference type="Proteomes" id="UP000176444">
    <property type="component" value="Unassembled WGS sequence"/>
</dbReference>
<name>A0A1F4URX4_UNCKA</name>
<sequence>MDQSDIKNKINEKLGSMLDLLGIKYELEFVKEESDSIKLEIKTEQSNLLIGYHGETLSSLQHILNVMLFKEFGEQTRVVIDISGYRQERERKLIELAISASDKARFINKSVALYPMNSYERKIVHEKISTLDGVSSISEGEGYNRRVIIVPQSSSSS</sequence>
<dbReference type="InterPro" id="IPR015946">
    <property type="entry name" value="KH_dom-like_a/b"/>
</dbReference>
<dbReference type="PANTHER" id="PTHR35800:SF1">
    <property type="entry name" value="RNA-BINDING PROTEIN KHPB"/>
    <property type="match status" value="1"/>
</dbReference>
<proteinExistence type="predicted"/>
<evidence type="ECO:0000313" key="2">
    <source>
        <dbReference type="EMBL" id="OGC47727.1"/>
    </source>
</evidence>
<dbReference type="InterPro" id="IPR001374">
    <property type="entry name" value="R3H_dom"/>
</dbReference>
<dbReference type="Gene3D" id="3.30.1370.50">
    <property type="entry name" value="R3H-like domain"/>
    <property type="match status" value="1"/>
</dbReference>